<dbReference type="PANTHER" id="PTHR12403">
    <property type="entry name" value="TRAFFICKING PROTEIN PARTICLE COMPLEX SUBUNIT 2"/>
    <property type="match status" value="1"/>
</dbReference>
<protein>
    <recommendedName>
        <fullName evidence="4">Trafficking protein particle complex subunit 2-like protein</fullName>
    </recommendedName>
</protein>
<dbReference type="GO" id="GO:0016192">
    <property type="term" value="P:vesicle-mediated transport"/>
    <property type="evidence" value="ECO:0007669"/>
    <property type="project" value="UniProtKB-KW"/>
</dbReference>
<dbReference type="SUPFAM" id="SSF64356">
    <property type="entry name" value="SNARE-like"/>
    <property type="match status" value="1"/>
</dbReference>
<dbReference type="AlphaFoldDB" id="A0ABD6F3G0"/>
<comment type="subcellular location">
    <subcellularLocation>
        <location evidence="1">Cytoplasm</location>
        <location evidence="1">Perinuclear region</location>
    </subcellularLocation>
</comment>
<dbReference type="InterPro" id="IPR011012">
    <property type="entry name" value="Longin-like_dom_sf"/>
</dbReference>
<proteinExistence type="inferred from homology"/>
<evidence type="ECO:0000256" key="2">
    <source>
        <dbReference type="ARBA" id="ARBA00006626"/>
    </source>
</evidence>
<comment type="caution">
    <text evidence="5">The sequence shown here is derived from an EMBL/GenBank/DDBJ whole genome shotgun (WGS) entry which is preliminary data.</text>
</comment>
<accession>A0ABD6F3G0</accession>
<keyword evidence="3" id="KW-0931">ER-Golgi transport</keyword>
<dbReference type="InterPro" id="IPR044760">
    <property type="entry name" value="TRAPPC2L"/>
</dbReference>
<dbReference type="InterPro" id="IPR006722">
    <property type="entry name" value="Sedlin"/>
</dbReference>
<dbReference type="CDD" id="cd14854">
    <property type="entry name" value="TRAPPC2L"/>
    <property type="match status" value="1"/>
</dbReference>
<evidence type="ECO:0000256" key="1">
    <source>
        <dbReference type="ARBA" id="ARBA00004556"/>
    </source>
</evidence>
<dbReference type="Gene3D" id="3.30.450.70">
    <property type="match status" value="1"/>
</dbReference>
<keyword evidence="6" id="KW-1185">Reference proteome</keyword>
<evidence type="ECO:0000256" key="4">
    <source>
        <dbReference type="ARBA" id="ARBA00024408"/>
    </source>
</evidence>
<keyword evidence="3" id="KW-0813">Transport</keyword>
<sequence>MALCIAIIGKDSTPMFVSLSPKEKEKQREFDIHLFIYSSLDIVDEKISGVNRSQELYLGVLIADQTFKSYGYVTNTKVKIILVTDVGCTVLKDQEIRLIFKKLHTAYFEALANPFYKPGDPIQSRRLDGAVREVITGN</sequence>
<comment type="similarity">
    <text evidence="2">Belongs to the TRAPP small subunits family. Sedlin subfamily.</text>
</comment>
<name>A0ABD6F3G0_9BILA</name>
<evidence type="ECO:0000256" key="3">
    <source>
        <dbReference type="ARBA" id="ARBA00022892"/>
    </source>
</evidence>
<reference evidence="5 6" key="1">
    <citation type="submission" date="2024-08" db="EMBL/GenBank/DDBJ databases">
        <title>Gnathostoma spinigerum genome.</title>
        <authorList>
            <person name="Gonzalez-Bertolin B."/>
            <person name="Monzon S."/>
            <person name="Zaballos A."/>
            <person name="Jimenez P."/>
            <person name="Dekumyoy P."/>
            <person name="Varona S."/>
            <person name="Cuesta I."/>
            <person name="Sumanam S."/>
            <person name="Adisakwattana P."/>
            <person name="Gasser R.B."/>
            <person name="Hernandez-Gonzalez A."/>
            <person name="Young N.D."/>
            <person name="Perteguer M.J."/>
        </authorList>
    </citation>
    <scope>NUCLEOTIDE SEQUENCE [LARGE SCALE GENOMIC DNA]</scope>
    <source>
        <strain evidence="5">AL3</strain>
        <tissue evidence="5">Liver</tissue>
    </source>
</reference>
<organism evidence="5 6">
    <name type="scientific">Gnathostoma spinigerum</name>
    <dbReference type="NCBI Taxonomy" id="75299"/>
    <lineage>
        <taxon>Eukaryota</taxon>
        <taxon>Metazoa</taxon>
        <taxon>Ecdysozoa</taxon>
        <taxon>Nematoda</taxon>
        <taxon>Chromadorea</taxon>
        <taxon>Rhabditida</taxon>
        <taxon>Spirurina</taxon>
        <taxon>Gnathostomatomorpha</taxon>
        <taxon>Gnathostomatoidea</taxon>
        <taxon>Gnathostomatidae</taxon>
        <taxon>Gnathostoma</taxon>
    </lineage>
</organism>
<dbReference type="EMBL" id="JBGFUD010020963">
    <property type="protein sequence ID" value="MFH4984769.1"/>
    <property type="molecule type" value="Genomic_DNA"/>
</dbReference>
<evidence type="ECO:0000313" key="6">
    <source>
        <dbReference type="Proteomes" id="UP001608902"/>
    </source>
</evidence>
<dbReference type="GO" id="GO:0048471">
    <property type="term" value="C:perinuclear region of cytoplasm"/>
    <property type="evidence" value="ECO:0007669"/>
    <property type="project" value="UniProtKB-SubCell"/>
</dbReference>
<evidence type="ECO:0000313" key="5">
    <source>
        <dbReference type="EMBL" id="MFH4984769.1"/>
    </source>
</evidence>
<dbReference type="Pfam" id="PF04628">
    <property type="entry name" value="Sedlin_N"/>
    <property type="match status" value="1"/>
</dbReference>
<gene>
    <name evidence="5" type="ORF">AB6A40_011478</name>
</gene>
<dbReference type="Proteomes" id="UP001608902">
    <property type="component" value="Unassembled WGS sequence"/>
</dbReference>